<accession>A0A137P5R8</accession>
<protein>
    <submittedName>
        <fullName evidence="1">Uncharacterized protein</fullName>
    </submittedName>
</protein>
<evidence type="ECO:0000313" key="1">
    <source>
        <dbReference type="EMBL" id="KXN70284.1"/>
    </source>
</evidence>
<keyword evidence="2" id="KW-1185">Reference proteome</keyword>
<organism evidence="1 2">
    <name type="scientific">Conidiobolus coronatus (strain ATCC 28846 / CBS 209.66 / NRRL 28638)</name>
    <name type="common">Delacroixia coronata</name>
    <dbReference type="NCBI Taxonomy" id="796925"/>
    <lineage>
        <taxon>Eukaryota</taxon>
        <taxon>Fungi</taxon>
        <taxon>Fungi incertae sedis</taxon>
        <taxon>Zoopagomycota</taxon>
        <taxon>Entomophthoromycotina</taxon>
        <taxon>Entomophthoromycetes</taxon>
        <taxon>Entomophthorales</taxon>
        <taxon>Ancylistaceae</taxon>
        <taxon>Conidiobolus</taxon>
    </lineage>
</organism>
<dbReference type="Proteomes" id="UP000070444">
    <property type="component" value="Unassembled WGS sequence"/>
</dbReference>
<sequence>MKTLVIDINHSGDKDETVFLATDDETNVASYNTENEPDKDTGRIHAVDLPGTMTRQLLRCGTVHKQNELIALDLIEDSRVNGYILPKFSNYYDTIGSNCTIGNYCIYLPLYSVSTPNFIADNPSTISELITTRV</sequence>
<dbReference type="AlphaFoldDB" id="A0A137P5R8"/>
<reference evidence="1 2" key="1">
    <citation type="journal article" date="2015" name="Genome Biol. Evol.">
        <title>Phylogenomic analyses indicate that early fungi evolved digesting cell walls of algal ancestors of land plants.</title>
        <authorList>
            <person name="Chang Y."/>
            <person name="Wang S."/>
            <person name="Sekimoto S."/>
            <person name="Aerts A.L."/>
            <person name="Choi C."/>
            <person name="Clum A."/>
            <person name="LaButti K.M."/>
            <person name="Lindquist E.A."/>
            <person name="Yee Ngan C."/>
            <person name="Ohm R.A."/>
            <person name="Salamov A.A."/>
            <person name="Grigoriev I.V."/>
            <person name="Spatafora J.W."/>
            <person name="Berbee M.L."/>
        </authorList>
    </citation>
    <scope>NUCLEOTIDE SEQUENCE [LARGE SCALE GENOMIC DNA]</scope>
    <source>
        <strain evidence="1 2">NRRL 28638</strain>
    </source>
</reference>
<name>A0A137P5R8_CONC2</name>
<dbReference type="EMBL" id="KQ964507">
    <property type="protein sequence ID" value="KXN70284.1"/>
    <property type="molecule type" value="Genomic_DNA"/>
</dbReference>
<gene>
    <name evidence="1" type="ORF">CONCODRAFT_7198</name>
</gene>
<evidence type="ECO:0000313" key="2">
    <source>
        <dbReference type="Proteomes" id="UP000070444"/>
    </source>
</evidence>
<proteinExistence type="predicted"/>